<evidence type="ECO:0000313" key="2">
    <source>
        <dbReference type="EMBL" id="SMR46785.1"/>
    </source>
</evidence>
<reference evidence="3" key="1">
    <citation type="submission" date="2017-05" db="EMBL/GenBank/DDBJ databases">
        <authorList>
            <person name="Song R."/>
            <person name="Chenine A.L."/>
            <person name="Ruprecht R.M."/>
        </authorList>
    </citation>
    <scope>NUCLEOTIDE SEQUENCE [LARGE SCALE GENOMIC DNA]</scope>
</reference>
<sequence>MFSAVCCDPIPKVLDAAISEDGNSEYDLNTSSDEDSDQDFGEDEADGLWVDIPDDDLDEYRREEIEALEDAADGSIAGEILTNDYWNPDDYDAIDLGQVKKPDPVDPDDVARFQERVRDGVDAGERVRGETFV</sequence>
<organism evidence="2 3">
    <name type="scientific">Zymoseptoria tritici ST99CH_1E4</name>
    <dbReference type="NCBI Taxonomy" id="1276532"/>
    <lineage>
        <taxon>Eukaryota</taxon>
        <taxon>Fungi</taxon>
        <taxon>Dikarya</taxon>
        <taxon>Ascomycota</taxon>
        <taxon>Pezizomycotina</taxon>
        <taxon>Dothideomycetes</taxon>
        <taxon>Dothideomycetidae</taxon>
        <taxon>Mycosphaerellales</taxon>
        <taxon>Mycosphaerellaceae</taxon>
        <taxon>Zymoseptoria</taxon>
    </lineage>
</organism>
<accession>A0A2H1FZN8</accession>
<dbReference type="AlphaFoldDB" id="A0A2H1FZN8"/>
<dbReference type="EMBL" id="LT854254">
    <property type="protein sequence ID" value="SMR46785.1"/>
    <property type="molecule type" value="Genomic_DNA"/>
</dbReference>
<gene>
    <name evidence="2" type="ORF">ZT1E4_G3403</name>
</gene>
<evidence type="ECO:0000256" key="1">
    <source>
        <dbReference type="SAM" id="MobiDB-lite"/>
    </source>
</evidence>
<feature type="compositionally biased region" description="Acidic residues" evidence="1">
    <location>
        <begin position="32"/>
        <end position="52"/>
    </location>
</feature>
<name>A0A2H1FZN8_ZYMTR</name>
<feature type="region of interest" description="Disordered" evidence="1">
    <location>
        <begin position="19"/>
        <end position="52"/>
    </location>
</feature>
<dbReference type="Proteomes" id="UP000245764">
    <property type="component" value="Chromosome 2"/>
</dbReference>
<proteinExistence type="predicted"/>
<evidence type="ECO:0000313" key="3">
    <source>
        <dbReference type="Proteomes" id="UP000245764"/>
    </source>
</evidence>
<protein>
    <submittedName>
        <fullName evidence="2">Uncharacterized protein</fullName>
    </submittedName>
</protein>